<gene>
    <name evidence="8" type="ORF">FY528_11495</name>
</gene>
<evidence type="ECO:0000313" key="8">
    <source>
        <dbReference type="EMBL" id="TYZ08835.1"/>
    </source>
</evidence>
<evidence type="ECO:0000313" key="9">
    <source>
        <dbReference type="Proteomes" id="UP000322791"/>
    </source>
</evidence>
<sequence>MASVSPDYQYLFRLLPHNYLLLLPDGTIVDNSDKHVGVSMLNREQAVGRNIFEAYPSAPKSQQELNDSHDYVRQHKQPHTMPVMRYDLLRPEAEGGGYEQRYWRITHYPVLDEQGELLYILQHPEDITTQHLADQQRLAAEQALSQAQKQALFTLEALPVMVWTAQPDGTIDYFNQRWLQFTGRTGQEDPAGSWQAVIHPEDLPHLSESWGQAIAERQPYEAEFRMRRHDGQYRWVLARTVPQREADGSVLMWVGSGIDIQEQKQLVLELTEANEQQLLLSEQSYQAAQLAQRQRETFYNLFMEAPALISIVRGSEYRIEFANPPYHELFATSELVGRTVLEVVPEAAEQGFIALLDHVYQTGEAFQGSEMKLQLHRRATGQIEERYFDFSYQAFRENGQIVGIFSFAFDVTERVHMRQQLNQLQNARGTSHN</sequence>
<evidence type="ECO:0000259" key="7">
    <source>
        <dbReference type="PROSITE" id="PS50113"/>
    </source>
</evidence>
<organism evidence="8 9">
    <name type="scientific">Hymenobacter lutimineralis</name>
    <dbReference type="NCBI Taxonomy" id="2606448"/>
    <lineage>
        <taxon>Bacteria</taxon>
        <taxon>Pseudomonadati</taxon>
        <taxon>Bacteroidota</taxon>
        <taxon>Cytophagia</taxon>
        <taxon>Cytophagales</taxon>
        <taxon>Hymenobacteraceae</taxon>
        <taxon>Hymenobacter</taxon>
    </lineage>
</organism>
<dbReference type="AlphaFoldDB" id="A0A5D6V0Q4"/>
<evidence type="ECO:0000256" key="1">
    <source>
        <dbReference type="ARBA" id="ARBA00000085"/>
    </source>
</evidence>
<dbReference type="InterPro" id="IPR035965">
    <property type="entry name" value="PAS-like_dom_sf"/>
</dbReference>
<evidence type="ECO:0000259" key="6">
    <source>
        <dbReference type="PROSITE" id="PS50112"/>
    </source>
</evidence>
<dbReference type="PANTHER" id="PTHR43304">
    <property type="entry name" value="PHYTOCHROME-LIKE PROTEIN CPH1"/>
    <property type="match status" value="1"/>
</dbReference>
<dbReference type="PROSITE" id="PS50113">
    <property type="entry name" value="PAC"/>
    <property type="match status" value="1"/>
</dbReference>
<dbReference type="Pfam" id="PF13426">
    <property type="entry name" value="PAS_9"/>
    <property type="match status" value="1"/>
</dbReference>
<keyword evidence="4" id="KW-0808">Transferase</keyword>
<evidence type="ECO:0000256" key="5">
    <source>
        <dbReference type="ARBA" id="ARBA00022777"/>
    </source>
</evidence>
<comment type="catalytic activity">
    <reaction evidence="1">
        <text>ATP + protein L-histidine = ADP + protein N-phospho-L-histidine.</text>
        <dbReference type="EC" id="2.7.13.3"/>
    </reaction>
</comment>
<keyword evidence="9" id="KW-1185">Reference proteome</keyword>
<keyword evidence="3" id="KW-0597">Phosphoprotein</keyword>
<dbReference type="Pfam" id="PF08448">
    <property type="entry name" value="PAS_4"/>
    <property type="match status" value="1"/>
</dbReference>
<dbReference type="GO" id="GO:0004673">
    <property type="term" value="F:protein histidine kinase activity"/>
    <property type="evidence" value="ECO:0007669"/>
    <property type="project" value="UniProtKB-EC"/>
</dbReference>
<protein>
    <recommendedName>
        <fullName evidence="2">histidine kinase</fullName>
        <ecNumber evidence="2">2.7.13.3</ecNumber>
    </recommendedName>
</protein>
<evidence type="ECO:0000256" key="3">
    <source>
        <dbReference type="ARBA" id="ARBA00022553"/>
    </source>
</evidence>
<dbReference type="EMBL" id="VTHL01000011">
    <property type="protein sequence ID" value="TYZ08835.1"/>
    <property type="molecule type" value="Genomic_DNA"/>
</dbReference>
<accession>A0A5D6V0Q4</accession>
<reference evidence="8 9" key="1">
    <citation type="submission" date="2019-08" db="EMBL/GenBank/DDBJ databases">
        <authorList>
            <person name="Seo M.-J."/>
        </authorList>
    </citation>
    <scope>NUCLEOTIDE SEQUENCE [LARGE SCALE GENOMIC DNA]</scope>
    <source>
        <strain evidence="8 9">KIGAM108</strain>
    </source>
</reference>
<dbReference type="CDD" id="cd00130">
    <property type="entry name" value="PAS"/>
    <property type="match status" value="1"/>
</dbReference>
<dbReference type="InterPro" id="IPR001610">
    <property type="entry name" value="PAC"/>
</dbReference>
<dbReference type="Proteomes" id="UP000322791">
    <property type="component" value="Unassembled WGS sequence"/>
</dbReference>
<dbReference type="InterPro" id="IPR052162">
    <property type="entry name" value="Sensor_kinase/Photoreceptor"/>
</dbReference>
<dbReference type="PROSITE" id="PS50112">
    <property type="entry name" value="PAS"/>
    <property type="match status" value="1"/>
</dbReference>
<dbReference type="EC" id="2.7.13.3" evidence="2"/>
<dbReference type="Pfam" id="PF08447">
    <property type="entry name" value="PAS_3"/>
    <property type="match status" value="1"/>
</dbReference>
<evidence type="ECO:0000256" key="2">
    <source>
        <dbReference type="ARBA" id="ARBA00012438"/>
    </source>
</evidence>
<dbReference type="NCBIfam" id="TIGR00229">
    <property type="entry name" value="sensory_box"/>
    <property type="match status" value="2"/>
</dbReference>
<dbReference type="SUPFAM" id="SSF55785">
    <property type="entry name" value="PYP-like sensor domain (PAS domain)"/>
    <property type="match status" value="3"/>
</dbReference>
<dbReference type="PANTHER" id="PTHR43304:SF1">
    <property type="entry name" value="PAC DOMAIN-CONTAINING PROTEIN"/>
    <property type="match status" value="1"/>
</dbReference>
<proteinExistence type="predicted"/>
<dbReference type="Gene3D" id="3.30.450.20">
    <property type="entry name" value="PAS domain"/>
    <property type="match status" value="3"/>
</dbReference>
<comment type="caution">
    <text evidence="8">The sequence shown here is derived from an EMBL/GenBank/DDBJ whole genome shotgun (WGS) entry which is preliminary data.</text>
</comment>
<dbReference type="RefSeq" id="WP_149071160.1">
    <property type="nucleotide sequence ID" value="NZ_VTHL01000011.1"/>
</dbReference>
<dbReference type="InterPro" id="IPR000700">
    <property type="entry name" value="PAS-assoc_C"/>
</dbReference>
<evidence type="ECO:0000256" key="4">
    <source>
        <dbReference type="ARBA" id="ARBA00022679"/>
    </source>
</evidence>
<keyword evidence="5" id="KW-0418">Kinase</keyword>
<name>A0A5D6V0Q4_9BACT</name>
<dbReference type="SMART" id="SM00086">
    <property type="entry name" value="PAC"/>
    <property type="match status" value="2"/>
</dbReference>
<dbReference type="InterPro" id="IPR013655">
    <property type="entry name" value="PAS_fold_3"/>
</dbReference>
<feature type="domain" description="PAC" evidence="7">
    <location>
        <begin position="220"/>
        <end position="272"/>
    </location>
</feature>
<dbReference type="FunFam" id="3.30.450.20:FF:000099">
    <property type="entry name" value="Sensory box sensor histidine kinase"/>
    <property type="match status" value="1"/>
</dbReference>
<dbReference type="InterPro" id="IPR000014">
    <property type="entry name" value="PAS"/>
</dbReference>
<dbReference type="SMART" id="SM00091">
    <property type="entry name" value="PAS"/>
    <property type="match status" value="2"/>
</dbReference>
<dbReference type="InterPro" id="IPR013656">
    <property type="entry name" value="PAS_4"/>
</dbReference>
<feature type="domain" description="PAS" evidence="6">
    <location>
        <begin position="147"/>
        <end position="217"/>
    </location>
</feature>